<keyword evidence="1" id="KW-0472">Membrane</keyword>
<organism evidence="2 3">
    <name type="scientific">Molorchus minor</name>
    <dbReference type="NCBI Taxonomy" id="1323400"/>
    <lineage>
        <taxon>Eukaryota</taxon>
        <taxon>Metazoa</taxon>
        <taxon>Ecdysozoa</taxon>
        <taxon>Arthropoda</taxon>
        <taxon>Hexapoda</taxon>
        <taxon>Insecta</taxon>
        <taxon>Pterygota</taxon>
        <taxon>Neoptera</taxon>
        <taxon>Endopterygota</taxon>
        <taxon>Coleoptera</taxon>
        <taxon>Polyphaga</taxon>
        <taxon>Cucujiformia</taxon>
        <taxon>Chrysomeloidea</taxon>
        <taxon>Cerambycidae</taxon>
        <taxon>Lamiinae</taxon>
        <taxon>Monochamini</taxon>
        <taxon>Molorchus</taxon>
    </lineage>
</organism>
<keyword evidence="3" id="KW-1185">Reference proteome</keyword>
<reference evidence="2" key="1">
    <citation type="journal article" date="2023" name="Insect Mol. Biol.">
        <title>Genome sequencing provides insights into the evolution of gene families encoding plant cell wall-degrading enzymes in longhorned beetles.</title>
        <authorList>
            <person name="Shin N.R."/>
            <person name="Okamura Y."/>
            <person name="Kirsch R."/>
            <person name="Pauchet Y."/>
        </authorList>
    </citation>
    <scope>NUCLEOTIDE SEQUENCE</scope>
    <source>
        <strain evidence="2">MMC_N1</strain>
    </source>
</reference>
<feature type="transmembrane region" description="Helical" evidence="1">
    <location>
        <begin position="82"/>
        <end position="103"/>
    </location>
</feature>
<evidence type="ECO:0000313" key="2">
    <source>
        <dbReference type="EMBL" id="KAJ8983676.1"/>
    </source>
</evidence>
<sequence length="109" mass="12947">MDEVKYEETTKSKIKTHPAERTNVITNTFFCWLLPYFVKGFKKELTEDDMYGPLKEHEARSLGDRLEEAWNYEVAHKSNPSLWMAVIRVFRVELVLYAILFAFRELVVK</sequence>
<evidence type="ECO:0000313" key="3">
    <source>
        <dbReference type="Proteomes" id="UP001162164"/>
    </source>
</evidence>
<protein>
    <submittedName>
        <fullName evidence="2">Uncharacterized protein</fullName>
    </submittedName>
</protein>
<name>A0ABQ9JZD0_9CUCU</name>
<comment type="caution">
    <text evidence="2">The sequence shown here is derived from an EMBL/GenBank/DDBJ whole genome shotgun (WGS) entry which is preliminary data.</text>
</comment>
<keyword evidence="1" id="KW-0812">Transmembrane</keyword>
<dbReference type="EMBL" id="JAPWTJ010000066">
    <property type="protein sequence ID" value="KAJ8983676.1"/>
    <property type="molecule type" value="Genomic_DNA"/>
</dbReference>
<keyword evidence="1" id="KW-1133">Transmembrane helix</keyword>
<evidence type="ECO:0000256" key="1">
    <source>
        <dbReference type="SAM" id="Phobius"/>
    </source>
</evidence>
<proteinExistence type="predicted"/>
<dbReference type="Proteomes" id="UP001162164">
    <property type="component" value="Unassembled WGS sequence"/>
</dbReference>
<accession>A0ABQ9JZD0</accession>
<gene>
    <name evidence="2" type="ORF">NQ317_003464</name>
</gene>